<evidence type="ECO:0000256" key="7">
    <source>
        <dbReference type="ARBA" id="ARBA00048045"/>
    </source>
</evidence>
<dbReference type="Gene3D" id="3.40.140.10">
    <property type="entry name" value="Cytidine Deaminase, domain 2"/>
    <property type="match status" value="1"/>
</dbReference>
<dbReference type="GO" id="GO:0002100">
    <property type="term" value="P:tRNA wobble adenosine to inosine editing"/>
    <property type="evidence" value="ECO:0007669"/>
    <property type="project" value="UniProtKB-UniRule"/>
</dbReference>
<sequence length="155" mass="17561">MEDDIKYMQMALAEARKAYQRAEVPIGAVVVCNDQVVGRGFNLREQTQDPTSHAEMIALREAAANEDSWRLEDCQLYVTLEPCPMCAGAILQSRIKRLVYGASDPKAGAVRSLYQLLDDNRFNHQVEEVEAGVLQKESAQLLKDFFRELRQRKDG</sequence>
<comment type="similarity">
    <text evidence="1">Belongs to the cytidine and deoxycytidylate deaminase family. ADAT2 subfamily.</text>
</comment>
<evidence type="ECO:0000259" key="9">
    <source>
        <dbReference type="PROSITE" id="PS51747"/>
    </source>
</evidence>
<comment type="catalytic activity">
    <reaction evidence="7 8">
        <text>adenosine(34) in tRNA + H2O + H(+) = inosine(34) in tRNA + NH4(+)</text>
        <dbReference type="Rhea" id="RHEA:43168"/>
        <dbReference type="Rhea" id="RHEA-COMP:10373"/>
        <dbReference type="Rhea" id="RHEA-COMP:10374"/>
        <dbReference type="ChEBI" id="CHEBI:15377"/>
        <dbReference type="ChEBI" id="CHEBI:15378"/>
        <dbReference type="ChEBI" id="CHEBI:28938"/>
        <dbReference type="ChEBI" id="CHEBI:74411"/>
        <dbReference type="ChEBI" id="CHEBI:82852"/>
        <dbReference type="EC" id="3.5.4.33"/>
    </reaction>
</comment>
<dbReference type="PROSITE" id="PS00903">
    <property type="entry name" value="CYT_DCMP_DEAMINASES_1"/>
    <property type="match status" value="1"/>
</dbReference>
<dbReference type="EC" id="3.5.4.33" evidence="8"/>
<feature type="binding site" evidence="8">
    <location>
        <position position="53"/>
    </location>
    <ligand>
        <name>Zn(2+)</name>
        <dbReference type="ChEBI" id="CHEBI:29105"/>
        <note>catalytic</note>
    </ligand>
</feature>
<dbReference type="GO" id="GO:0008270">
    <property type="term" value="F:zinc ion binding"/>
    <property type="evidence" value="ECO:0007669"/>
    <property type="project" value="UniProtKB-UniRule"/>
</dbReference>
<evidence type="ECO:0000256" key="1">
    <source>
        <dbReference type="ARBA" id="ARBA00010669"/>
    </source>
</evidence>
<comment type="subunit">
    <text evidence="2 8">Homodimer.</text>
</comment>
<name>A0A1G6IV72_9FIRM</name>
<evidence type="ECO:0000256" key="6">
    <source>
        <dbReference type="ARBA" id="ARBA00022833"/>
    </source>
</evidence>
<dbReference type="InterPro" id="IPR016193">
    <property type="entry name" value="Cytidine_deaminase-like"/>
</dbReference>
<comment type="cofactor">
    <cofactor evidence="8">
        <name>Zn(2+)</name>
        <dbReference type="ChEBI" id="CHEBI:29105"/>
    </cofactor>
    <text evidence="8">Binds 1 zinc ion per subunit.</text>
</comment>
<dbReference type="InterPro" id="IPR058535">
    <property type="entry name" value="MafB19-deam"/>
</dbReference>
<keyword evidence="5 8" id="KW-0378">Hydrolase</keyword>
<gene>
    <name evidence="8" type="primary">tadA</name>
    <name evidence="10" type="ORF">SAMN04488597_10298</name>
</gene>
<keyword evidence="4 8" id="KW-0479">Metal-binding</keyword>
<evidence type="ECO:0000256" key="8">
    <source>
        <dbReference type="HAMAP-Rule" id="MF_00972"/>
    </source>
</evidence>
<dbReference type="SUPFAM" id="SSF53927">
    <property type="entry name" value="Cytidine deaminase-like"/>
    <property type="match status" value="1"/>
</dbReference>
<dbReference type="InterPro" id="IPR016192">
    <property type="entry name" value="APOBEC/CMP_deaminase_Zn-bd"/>
</dbReference>
<feature type="active site" description="Proton donor" evidence="8">
    <location>
        <position position="55"/>
    </location>
</feature>
<feature type="domain" description="CMP/dCMP-type deaminase" evidence="9">
    <location>
        <begin position="2"/>
        <end position="113"/>
    </location>
</feature>
<dbReference type="NCBIfam" id="NF008113">
    <property type="entry name" value="PRK10860.1"/>
    <property type="match status" value="1"/>
</dbReference>
<dbReference type="FunFam" id="3.40.140.10:FF:000005">
    <property type="entry name" value="tRNA-specific adenosine deaminase"/>
    <property type="match status" value="1"/>
</dbReference>
<dbReference type="CDD" id="cd01285">
    <property type="entry name" value="nucleoside_deaminase"/>
    <property type="match status" value="1"/>
</dbReference>
<reference evidence="10 11" key="1">
    <citation type="submission" date="2016-10" db="EMBL/GenBank/DDBJ databases">
        <authorList>
            <person name="Varghese N."/>
            <person name="Submissions S."/>
        </authorList>
    </citation>
    <scope>NUCLEOTIDE SEQUENCE [LARGE SCALE GENOMIC DNA]</scope>
    <source>
        <strain evidence="10 11">WG10</strain>
    </source>
</reference>
<dbReference type="PANTHER" id="PTHR11079:SF202">
    <property type="entry name" value="TRNA-SPECIFIC ADENOSINE DEAMINASE"/>
    <property type="match status" value="1"/>
</dbReference>
<dbReference type="Pfam" id="PF14437">
    <property type="entry name" value="MafB19-deam"/>
    <property type="match status" value="1"/>
</dbReference>
<feature type="binding site" evidence="8">
    <location>
        <position position="83"/>
    </location>
    <ligand>
        <name>Zn(2+)</name>
        <dbReference type="ChEBI" id="CHEBI:29105"/>
        <note>catalytic</note>
    </ligand>
</feature>
<evidence type="ECO:0000256" key="3">
    <source>
        <dbReference type="ARBA" id="ARBA00022694"/>
    </source>
</evidence>
<dbReference type="AlphaFoldDB" id="A0A1G6IV72"/>
<keyword evidence="6 8" id="KW-0862">Zinc</keyword>
<dbReference type="PROSITE" id="PS51747">
    <property type="entry name" value="CYT_DCMP_DEAMINASES_2"/>
    <property type="match status" value="1"/>
</dbReference>
<evidence type="ECO:0000256" key="2">
    <source>
        <dbReference type="ARBA" id="ARBA00011738"/>
    </source>
</evidence>
<dbReference type="GO" id="GO:0052717">
    <property type="term" value="F:tRNA-specific adenosine-34 deaminase activity"/>
    <property type="evidence" value="ECO:0007669"/>
    <property type="project" value="UniProtKB-UniRule"/>
</dbReference>
<dbReference type="RefSeq" id="WP_149796614.1">
    <property type="nucleotide sequence ID" value="NZ_FMYT01000002.1"/>
</dbReference>
<feature type="binding site" evidence="8">
    <location>
        <position position="86"/>
    </location>
    <ligand>
        <name>Zn(2+)</name>
        <dbReference type="ChEBI" id="CHEBI:29105"/>
        <note>catalytic</note>
    </ligand>
</feature>
<proteinExistence type="inferred from homology"/>
<dbReference type="Proteomes" id="UP000324896">
    <property type="component" value="Unassembled WGS sequence"/>
</dbReference>
<comment type="function">
    <text evidence="8">Catalyzes the deamination of adenosine to inosine at the wobble position 34 of tRNA(Arg2).</text>
</comment>
<dbReference type="HAMAP" id="MF_00972">
    <property type="entry name" value="tRNA_aden_deaminase"/>
    <property type="match status" value="1"/>
</dbReference>
<evidence type="ECO:0000256" key="4">
    <source>
        <dbReference type="ARBA" id="ARBA00022723"/>
    </source>
</evidence>
<keyword evidence="3 8" id="KW-0819">tRNA processing</keyword>
<dbReference type="EMBL" id="FMYT01000002">
    <property type="protein sequence ID" value="SDC10492.1"/>
    <property type="molecule type" value="Genomic_DNA"/>
</dbReference>
<evidence type="ECO:0000313" key="10">
    <source>
        <dbReference type="EMBL" id="SDC10492.1"/>
    </source>
</evidence>
<organism evidence="10 11">
    <name type="scientific">Halanaerobium congolense</name>
    <dbReference type="NCBI Taxonomy" id="54121"/>
    <lineage>
        <taxon>Bacteria</taxon>
        <taxon>Bacillati</taxon>
        <taxon>Bacillota</taxon>
        <taxon>Clostridia</taxon>
        <taxon>Halanaerobiales</taxon>
        <taxon>Halanaerobiaceae</taxon>
        <taxon>Halanaerobium</taxon>
    </lineage>
</organism>
<dbReference type="PANTHER" id="PTHR11079">
    <property type="entry name" value="CYTOSINE DEAMINASE FAMILY MEMBER"/>
    <property type="match status" value="1"/>
</dbReference>
<evidence type="ECO:0000256" key="5">
    <source>
        <dbReference type="ARBA" id="ARBA00022801"/>
    </source>
</evidence>
<protein>
    <recommendedName>
        <fullName evidence="8">tRNA-specific adenosine deaminase</fullName>
        <ecNumber evidence="8">3.5.4.33</ecNumber>
    </recommendedName>
</protein>
<accession>A0A1G6IV72</accession>
<dbReference type="InterPro" id="IPR028883">
    <property type="entry name" value="tRNA_aden_deaminase"/>
</dbReference>
<evidence type="ECO:0000313" key="11">
    <source>
        <dbReference type="Proteomes" id="UP000324896"/>
    </source>
</evidence>
<dbReference type="InterPro" id="IPR002125">
    <property type="entry name" value="CMP_dCMP_dom"/>
</dbReference>